<keyword evidence="7" id="KW-1185">Reference proteome</keyword>
<gene>
    <name evidence="6" type="ORF">RW1_004_01280</name>
</gene>
<dbReference type="Pfam" id="PF00120">
    <property type="entry name" value="Gln-synt_C"/>
    <property type="match status" value="1"/>
</dbReference>
<dbReference type="SMART" id="SM01230">
    <property type="entry name" value="Gln-synt_C"/>
    <property type="match status" value="1"/>
</dbReference>
<sequence length="443" mass="45973">MRGAEDGFGHSDRIVGSIVDMAGVSRAKVLPISRLSTFVDSGAGASPSWTVFCVDGHLAFTPSFSVVGDLRLRIGGDDVRDLGNGTYWAPACLTEQDGTPSLACARGALRRAATRLAESGLTARIGHEIEFTLFDAATVEEWSAYGLNAVLTQEEFLERLLAAASTAELPIEQVHAEAGLNQFEVSLAPADPVTAADNSVLARALISRVARAQGLRASFSPMPVAGGAGTPMPVAGGAGNGAHQHVSMFEGDLPILSGGPGPHGLTPAGGAAVAGILRALPEFTAVLAGSALSHLRLRPGMWAGVFRCWGLENREAAVRLCAATAGNPHGANLEIKPIDPSANPYLSSAAILGAAHDGIAAALPLPDEVSVDPAELTEGHAVDLLPTLPSDVLGAFRSSALARDLFGPLIMEALAAVKGYEHAEYRDKPVDEVAQRFRYAWTS</sequence>
<dbReference type="PROSITE" id="PS51987">
    <property type="entry name" value="GS_CATALYTIC"/>
    <property type="match status" value="1"/>
</dbReference>
<dbReference type="PANTHER" id="PTHR43785">
    <property type="entry name" value="GAMMA-GLUTAMYLPUTRESCINE SYNTHETASE"/>
    <property type="match status" value="1"/>
</dbReference>
<evidence type="ECO:0000256" key="2">
    <source>
        <dbReference type="ARBA" id="ARBA00022598"/>
    </source>
</evidence>
<dbReference type="InterPro" id="IPR008146">
    <property type="entry name" value="Gln_synth_cat_dom"/>
</dbReference>
<protein>
    <submittedName>
        <fullName evidence="6">Putative glutamine synthetase I</fullName>
    </submittedName>
</protein>
<evidence type="ECO:0000313" key="6">
    <source>
        <dbReference type="EMBL" id="GAF42778.1"/>
    </source>
</evidence>
<dbReference type="Gene3D" id="3.10.20.70">
    <property type="entry name" value="Glutamine synthetase, N-terminal domain"/>
    <property type="match status" value="1"/>
</dbReference>
<organism evidence="6 7">
    <name type="scientific">Rhodococcus wratislaviensis NBRC 100605</name>
    <dbReference type="NCBI Taxonomy" id="1219028"/>
    <lineage>
        <taxon>Bacteria</taxon>
        <taxon>Bacillati</taxon>
        <taxon>Actinomycetota</taxon>
        <taxon>Actinomycetes</taxon>
        <taxon>Mycobacteriales</taxon>
        <taxon>Nocardiaceae</taxon>
        <taxon>Rhodococcus</taxon>
    </lineage>
</organism>
<keyword evidence="2" id="KW-0436">Ligase</keyword>
<dbReference type="GO" id="GO:0004356">
    <property type="term" value="F:glutamine synthetase activity"/>
    <property type="evidence" value="ECO:0007669"/>
    <property type="project" value="InterPro"/>
</dbReference>
<dbReference type="Proteomes" id="UP000019491">
    <property type="component" value="Unassembled WGS sequence"/>
</dbReference>
<dbReference type="SUPFAM" id="SSF55931">
    <property type="entry name" value="Glutamine synthetase/guanido kinase"/>
    <property type="match status" value="1"/>
</dbReference>
<evidence type="ECO:0000259" key="5">
    <source>
        <dbReference type="PROSITE" id="PS51987"/>
    </source>
</evidence>
<dbReference type="InterPro" id="IPR014746">
    <property type="entry name" value="Gln_synth/guanido_kin_cat_dom"/>
</dbReference>
<dbReference type="GO" id="GO:0006542">
    <property type="term" value="P:glutamine biosynthetic process"/>
    <property type="evidence" value="ECO:0007669"/>
    <property type="project" value="InterPro"/>
</dbReference>
<dbReference type="AlphaFoldDB" id="X0PKF7"/>
<dbReference type="RefSeq" id="WP_037226871.1">
    <property type="nucleotide sequence ID" value="NZ_BAWF01000004.1"/>
</dbReference>
<feature type="domain" description="GS catalytic" evidence="5">
    <location>
        <begin position="105"/>
        <end position="443"/>
    </location>
</feature>
<dbReference type="InterPro" id="IPR036651">
    <property type="entry name" value="Gln_synt_N_sf"/>
</dbReference>
<evidence type="ECO:0000256" key="1">
    <source>
        <dbReference type="ARBA" id="ARBA00009897"/>
    </source>
</evidence>
<dbReference type="PANTHER" id="PTHR43785:SF12">
    <property type="entry name" value="TYPE-1 GLUTAMINE SYNTHETASE 2"/>
    <property type="match status" value="1"/>
</dbReference>
<evidence type="ECO:0000256" key="3">
    <source>
        <dbReference type="PROSITE-ProRule" id="PRU01331"/>
    </source>
</evidence>
<comment type="similarity">
    <text evidence="1 3 4">Belongs to the glutamine synthetase family.</text>
</comment>
<comment type="caution">
    <text evidence="6">The sequence shown here is derived from an EMBL/GenBank/DDBJ whole genome shotgun (WGS) entry which is preliminary data.</text>
</comment>
<dbReference type="Gene3D" id="3.30.590.10">
    <property type="entry name" value="Glutamine synthetase/guanido kinase, catalytic domain"/>
    <property type="match status" value="1"/>
</dbReference>
<name>X0PKF7_RHOWR</name>
<evidence type="ECO:0000313" key="7">
    <source>
        <dbReference type="Proteomes" id="UP000019491"/>
    </source>
</evidence>
<dbReference type="OrthoDB" id="3277468at2"/>
<dbReference type="EMBL" id="BAWF01000004">
    <property type="protein sequence ID" value="GAF42778.1"/>
    <property type="molecule type" value="Genomic_DNA"/>
</dbReference>
<proteinExistence type="inferred from homology"/>
<evidence type="ECO:0000256" key="4">
    <source>
        <dbReference type="RuleBase" id="RU000384"/>
    </source>
</evidence>
<accession>X0PKF7</accession>
<reference evidence="6 7" key="1">
    <citation type="submission" date="2014-02" db="EMBL/GenBank/DDBJ databases">
        <title>Whole genome shotgun sequence of Rhodococcus wratislaviensis NBRC 100605.</title>
        <authorList>
            <person name="Hosoyama A."/>
            <person name="Tsuchikane K."/>
            <person name="Yoshida I."/>
            <person name="Ohji S."/>
            <person name="Ichikawa N."/>
            <person name="Yamazoe A."/>
            <person name="Fujita N."/>
        </authorList>
    </citation>
    <scope>NUCLEOTIDE SEQUENCE [LARGE SCALE GENOMIC DNA]</scope>
    <source>
        <strain evidence="6 7">NBRC 100605</strain>
    </source>
</reference>